<evidence type="ECO:0000256" key="2">
    <source>
        <dbReference type="ARBA" id="ARBA00008133"/>
    </source>
</evidence>
<accession>A0A369Z631</accession>
<evidence type="ECO:0000256" key="6">
    <source>
        <dbReference type="ARBA" id="ARBA00037589"/>
    </source>
</evidence>
<dbReference type="PANTHER" id="PTHR38042:SF1">
    <property type="entry name" value="UROPORPHYRINOGEN-III SYNTHASE, CHLOROPLASTIC"/>
    <property type="match status" value="1"/>
</dbReference>
<dbReference type="PANTHER" id="PTHR38042">
    <property type="entry name" value="UROPORPHYRINOGEN-III SYNTHASE, CHLOROPLASTIC"/>
    <property type="match status" value="1"/>
</dbReference>
<keyword evidence="4 9" id="KW-0456">Lyase</keyword>
<dbReference type="Proteomes" id="UP000253999">
    <property type="component" value="Unassembled WGS sequence"/>
</dbReference>
<dbReference type="STRING" id="735.B0185_08265"/>
<evidence type="ECO:0000256" key="3">
    <source>
        <dbReference type="ARBA" id="ARBA00013109"/>
    </source>
</evidence>
<dbReference type="UniPathway" id="UPA00251">
    <property type="reaction ID" value="UER00320"/>
</dbReference>
<comment type="caution">
    <text evidence="11">The sequence shown here is derived from an EMBL/GenBank/DDBJ whole genome shotgun (WGS) entry which is preliminary data.</text>
</comment>
<evidence type="ECO:0000256" key="9">
    <source>
        <dbReference type="RuleBase" id="RU366031"/>
    </source>
</evidence>
<dbReference type="InterPro" id="IPR003754">
    <property type="entry name" value="4pyrrol_synth_uPrphyn_synth"/>
</dbReference>
<dbReference type="InterPro" id="IPR036108">
    <property type="entry name" value="4pyrrol_syn_uPrphyn_synt_sf"/>
</dbReference>
<sequence length="251" mass="28202">MNVLVTRPDARGQELVELLNQQQIFALHQPLFTLEAGRELPILPSLFSQLNAGDYVFAVSKNAIDFACNTLAETGFKFRRDLQYFSVGIRTASYFAEKSEQAVKFPIHFENSEGVLELPEMQALKGKNLVILRADSGRELLAQEAVKRGAMVQNVECYRRVLISEQLSEKISLAKRSGIDTIVITSGEILAILVELTANEDQSWLFECQVVVVGERIATLAKQYGWERDKIIVSQKADNQTLLDVLVNNKR</sequence>
<feature type="domain" description="Tetrapyrrole biosynthesis uroporphyrinogen III synthase" evidence="10">
    <location>
        <begin position="14"/>
        <end position="240"/>
    </location>
</feature>
<dbReference type="EMBL" id="QEQD01000010">
    <property type="protein sequence ID" value="RDF00772.1"/>
    <property type="molecule type" value="Genomic_DNA"/>
</dbReference>
<dbReference type="SUPFAM" id="SSF69618">
    <property type="entry name" value="HemD-like"/>
    <property type="match status" value="1"/>
</dbReference>
<evidence type="ECO:0000256" key="1">
    <source>
        <dbReference type="ARBA" id="ARBA00004772"/>
    </source>
</evidence>
<dbReference type="Gene3D" id="3.40.50.10090">
    <property type="match status" value="2"/>
</dbReference>
<comment type="pathway">
    <text evidence="1 9">Porphyrin-containing compound metabolism; protoporphyrin-IX biosynthesis; coproporphyrinogen-III from 5-aminolevulinate: step 3/4.</text>
</comment>
<dbReference type="CDD" id="cd06578">
    <property type="entry name" value="HemD"/>
    <property type="match status" value="1"/>
</dbReference>
<dbReference type="Pfam" id="PF02602">
    <property type="entry name" value="HEM4"/>
    <property type="match status" value="1"/>
</dbReference>
<reference evidence="11 12" key="1">
    <citation type="submission" date="2018-05" db="EMBL/GenBank/DDBJ databases">
        <title>Draft Genome Sequences for a Diverse set of 7 Haemophilus Species.</title>
        <authorList>
            <person name="Nichols M."/>
            <person name="Topaz N."/>
            <person name="Wang X."/>
            <person name="Wang X."/>
            <person name="Boxrud D."/>
        </authorList>
    </citation>
    <scope>NUCLEOTIDE SEQUENCE [LARGE SCALE GENOMIC DNA]</scope>
    <source>
        <strain evidence="11 12">C2010039593</strain>
    </source>
</reference>
<proteinExistence type="inferred from homology"/>
<gene>
    <name evidence="11" type="ORF">DPV98_09400</name>
</gene>
<name>A0A369Z631_HAEPH</name>
<comment type="catalytic activity">
    <reaction evidence="8 9">
        <text>hydroxymethylbilane = uroporphyrinogen III + H2O</text>
        <dbReference type="Rhea" id="RHEA:18965"/>
        <dbReference type="ChEBI" id="CHEBI:15377"/>
        <dbReference type="ChEBI" id="CHEBI:57308"/>
        <dbReference type="ChEBI" id="CHEBI:57845"/>
        <dbReference type="EC" id="4.2.1.75"/>
    </reaction>
</comment>
<comment type="similarity">
    <text evidence="2 9">Belongs to the uroporphyrinogen-III synthase family.</text>
</comment>
<dbReference type="GO" id="GO:0006782">
    <property type="term" value="P:protoporphyrinogen IX biosynthetic process"/>
    <property type="evidence" value="ECO:0007669"/>
    <property type="project" value="UniProtKB-UniRule"/>
</dbReference>
<keyword evidence="5 9" id="KW-0627">Porphyrin biosynthesis</keyword>
<evidence type="ECO:0000313" key="11">
    <source>
        <dbReference type="EMBL" id="RDF00772.1"/>
    </source>
</evidence>
<dbReference type="EC" id="4.2.1.75" evidence="3 9"/>
<evidence type="ECO:0000256" key="4">
    <source>
        <dbReference type="ARBA" id="ARBA00023239"/>
    </source>
</evidence>
<evidence type="ECO:0000256" key="5">
    <source>
        <dbReference type="ARBA" id="ARBA00023244"/>
    </source>
</evidence>
<organism evidence="11 12">
    <name type="scientific">Haemophilus parahaemolyticus</name>
    <dbReference type="NCBI Taxonomy" id="735"/>
    <lineage>
        <taxon>Bacteria</taxon>
        <taxon>Pseudomonadati</taxon>
        <taxon>Pseudomonadota</taxon>
        <taxon>Gammaproteobacteria</taxon>
        <taxon>Pasteurellales</taxon>
        <taxon>Pasteurellaceae</taxon>
        <taxon>Haemophilus</taxon>
    </lineage>
</organism>
<evidence type="ECO:0000259" key="10">
    <source>
        <dbReference type="Pfam" id="PF02602"/>
    </source>
</evidence>
<evidence type="ECO:0000256" key="8">
    <source>
        <dbReference type="ARBA" id="ARBA00048617"/>
    </source>
</evidence>
<comment type="function">
    <text evidence="6 9">Catalyzes cyclization of the linear tetrapyrrole, hydroxymethylbilane, to the macrocyclic uroporphyrinogen III.</text>
</comment>
<protein>
    <recommendedName>
        <fullName evidence="7 9">Uroporphyrinogen-III synthase</fullName>
        <ecNumber evidence="3 9">4.2.1.75</ecNumber>
    </recommendedName>
</protein>
<dbReference type="RefSeq" id="WP_111313516.1">
    <property type="nucleotide sequence ID" value="NZ_JAUPSI010000040.1"/>
</dbReference>
<dbReference type="AlphaFoldDB" id="A0A369Z631"/>
<dbReference type="GO" id="GO:0006780">
    <property type="term" value="P:uroporphyrinogen III biosynthetic process"/>
    <property type="evidence" value="ECO:0007669"/>
    <property type="project" value="UniProtKB-UniRule"/>
</dbReference>
<dbReference type="InterPro" id="IPR039793">
    <property type="entry name" value="UROS/Hem4"/>
</dbReference>
<evidence type="ECO:0000256" key="7">
    <source>
        <dbReference type="ARBA" id="ARBA00040167"/>
    </source>
</evidence>
<dbReference type="GO" id="GO:0004852">
    <property type="term" value="F:uroporphyrinogen-III synthase activity"/>
    <property type="evidence" value="ECO:0007669"/>
    <property type="project" value="UniProtKB-UniRule"/>
</dbReference>
<evidence type="ECO:0000313" key="12">
    <source>
        <dbReference type="Proteomes" id="UP000253999"/>
    </source>
</evidence>